<sequence>MRKTLRNAGILGVGIYMPENIITNDYWDDKEFLNRPAKKSFEDCFIGIKERRYFSLDMCPSDAEVEAGKRALEMSGVDPNEIDLVLTHAMVPDETIPGNASIIQHKLGLKNAAAWNMDTCCSSFVTMLITASNLIACGTYNKILITTSIFHSKIIDENDYLSPCAGDGSSAVVIGEVSEDRGYIASHATSDGYYHDAFTVRERFPLAHSSKKHSNITSPIRNLMTTNPVKVKEMGRMSIEQMTPVMLKTLEKAELRPEDINFFLSHQPAPWAHDAWRDSIGIPKEKSYHTFSIYGNLASTSIPTNLYHALDKGLIKDGDYILIASPGAGENHTSAVLKWGK</sequence>
<dbReference type="InterPro" id="IPR016039">
    <property type="entry name" value="Thiolase-like"/>
</dbReference>
<proteinExistence type="predicted"/>
<evidence type="ECO:0000256" key="1">
    <source>
        <dbReference type="ARBA" id="ARBA00022679"/>
    </source>
</evidence>
<reference evidence="5 6" key="1">
    <citation type="submission" date="2021-01" db="EMBL/GenBank/DDBJ databases">
        <title>Genomic Encyclopedia of Type Strains, Phase IV (KMG-IV): sequencing the most valuable type-strain genomes for metagenomic binning, comparative biology and taxonomic classification.</title>
        <authorList>
            <person name="Goeker M."/>
        </authorList>
    </citation>
    <scope>NUCLEOTIDE SEQUENCE [LARGE SCALE GENOMIC DNA]</scope>
    <source>
        <strain evidence="5 6">DSM 25890</strain>
    </source>
</reference>
<name>A0ABS2NT92_9FIRM</name>
<evidence type="ECO:0000313" key="6">
    <source>
        <dbReference type="Proteomes" id="UP001314796"/>
    </source>
</evidence>
<dbReference type="CDD" id="cd00830">
    <property type="entry name" value="KAS_III"/>
    <property type="match status" value="1"/>
</dbReference>
<dbReference type="EC" id="2.3.1.180" evidence="5"/>
<evidence type="ECO:0000256" key="2">
    <source>
        <dbReference type="ARBA" id="ARBA00023315"/>
    </source>
</evidence>
<dbReference type="PANTHER" id="PTHR34069:SF3">
    <property type="entry name" value="ACYL-COA:ACYL-COA ALKYLTRANSFERASE"/>
    <property type="match status" value="1"/>
</dbReference>
<dbReference type="PANTHER" id="PTHR34069">
    <property type="entry name" value="3-OXOACYL-[ACYL-CARRIER-PROTEIN] SYNTHASE 3"/>
    <property type="match status" value="1"/>
</dbReference>
<keyword evidence="6" id="KW-1185">Reference proteome</keyword>
<dbReference type="Pfam" id="PF08541">
    <property type="entry name" value="ACP_syn_III_C"/>
    <property type="match status" value="1"/>
</dbReference>
<feature type="domain" description="Beta-ketoacyl-[acyl-carrier-protein] synthase III N-terminal" evidence="4">
    <location>
        <begin position="117"/>
        <end position="192"/>
    </location>
</feature>
<dbReference type="Gene3D" id="3.40.47.10">
    <property type="match status" value="1"/>
</dbReference>
<dbReference type="SUPFAM" id="SSF53901">
    <property type="entry name" value="Thiolase-like"/>
    <property type="match status" value="1"/>
</dbReference>
<protein>
    <submittedName>
        <fullName evidence="5">3-oxoacyl-[acyl-carrier-protein] synthase-3</fullName>
        <ecNumber evidence="5">2.3.1.180</ecNumber>
    </submittedName>
</protein>
<evidence type="ECO:0000313" key="5">
    <source>
        <dbReference type="EMBL" id="MBM7616153.1"/>
    </source>
</evidence>
<organism evidence="5 6">
    <name type="scientific">Alkaliphilus hydrothermalis</name>
    <dbReference type="NCBI Taxonomy" id="1482730"/>
    <lineage>
        <taxon>Bacteria</taxon>
        <taxon>Bacillati</taxon>
        <taxon>Bacillota</taxon>
        <taxon>Clostridia</taxon>
        <taxon>Peptostreptococcales</taxon>
        <taxon>Natronincolaceae</taxon>
        <taxon>Alkaliphilus</taxon>
    </lineage>
</organism>
<keyword evidence="1 5" id="KW-0808">Transferase</keyword>
<accession>A0ABS2NT92</accession>
<dbReference type="RefSeq" id="WP_204404094.1">
    <property type="nucleotide sequence ID" value="NZ_JAFBEE010000025.1"/>
</dbReference>
<feature type="domain" description="Beta-ketoacyl-[acyl-carrier-protein] synthase III C-terminal" evidence="3">
    <location>
        <begin position="250"/>
        <end position="339"/>
    </location>
</feature>
<gene>
    <name evidence="5" type="ORF">JOC73_002729</name>
</gene>
<keyword evidence="2 5" id="KW-0012">Acyltransferase</keyword>
<evidence type="ECO:0000259" key="4">
    <source>
        <dbReference type="Pfam" id="PF08545"/>
    </source>
</evidence>
<dbReference type="InterPro" id="IPR013747">
    <property type="entry name" value="ACP_syn_III_C"/>
</dbReference>
<dbReference type="Proteomes" id="UP001314796">
    <property type="component" value="Unassembled WGS sequence"/>
</dbReference>
<dbReference type="Pfam" id="PF08545">
    <property type="entry name" value="ACP_syn_III"/>
    <property type="match status" value="1"/>
</dbReference>
<dbReference type="EMBL" id="JAFBEE010000025">
    <property type="protein sequence ID" value="MBM7616153.1"/>
    <property type="molecule type" value="Genomic_DNA"/>
</dbReference>
<dbReference type="GO" id="GO:0033818">
    <property type="term" value="F:beta-ketoacyl-acyl-carrier-protein synthase III activity"/>
    <property type="evidence" value="ECO:0007669"/>
    <property type="project" value="UniProtKB-EC"/>
</dbReference>
<comment type="caution">
    <text evidence="5">The sequence shown here is derived from an EMBL/GenBank/DDBJ whole genome shotgun (WGS) entry which is preliminary data.</text>
</comment>
<dbReference type="InterPro" id="IPR013751">
    <property type="entry name" value="ACP_syn_III_N"/>
</dbReference>
<evidence type="ECO:0000259" key="3">
    <source>
        <dbReference type="Pfam" id="PF08541"/>
    </source>
</evidence>